<feature type="compositionally biased region" description="Low complexity" evidence="10">
    <location>
        <begin position="2495"/>
        <end position="2505"/>
    </location>
</feature>
<dbReference type="FunFam" id="2.30.29.30:FF:000001">
    <property type="entry name" value="Erythrocyte membrane protein band 4.1"/>
    <property type="match status" value="1"/>
</dbReference>
<dbReference type="FunFam" id="3.10.20.90:FF:000002">
    <property type="entry name" value="Erythrocyte protein band 4.1-like 3"/>
    <property type="match status" value="1"/>
</dbReference>
<feature type="compositionally biased region" description="Basic and acidic residues" evidence="10">
    <location>
        <begin position="487"/>
        <end position="500"/>
    </location>
</feature>
<feature type="compositionally biased region" description="Polar residues" evidence="10">
    <location>
        <begin position="2459"/>
        <end position="2485"/>
    </location>
</feature>
<dbReference type="InterPro" id="IPR008379">
    <property type="entry name" value="Band_4.1_C"/>
</dbReference>
<evidence type="ECO:0000256" key="2">
    <source>
        <dbReference type="ARBA" id="ARBA00004536"/>
    </source>
</evidence>
<dbReference type="SMART" id="SM01195">
    <property type="entry name" value="FA"/>
    <property type="match status" value="1"/>
</dbReference>
<keyword evidence="8" id="KW-0206">Cytoskeleton</keyword>
<feature type="compositionally biased region" description="Basic and acidic residues" evidence="10">
    <location>
        <begin position="467"/>
        <end position="479"/>
    </location>
</feature>
<dbReference type="GO" id="GO:0003779">
    <property type="term" value="F:actin binding"/>
    <property type="evidence" value="ECO:0007669"/>
    <property type="project" value="UniProtKB-KW"/>
</dbReference>
<comment type="caution">
    <text evidence="12">The sequence shown here is derived from an EMBL/GenBank/DDBJ whole genome shotgun (WGS) entry which is preliminary data.</text>
</comment>
<evidence type="ECO:0000256" key="7">
    <source>
        <dbReference type="ARBA" id="ARBA00023203"/>
    </source>
</evidence>
<keyword evidence="7" id="KW-0009">Actin-binding</keyword>
<dbReference type="PRINTS" id="PR00935">
    <property type="entry name" value="BAND41"/>
</dbReference>
<accession>A0AAN7VQZ4</accession>
<feature type="compositionally biased region" description="Polar residues" evidence="10">
    <location>
        <begin position="451"/>
        <end position="466"/>
    </location>
</feature>
<dbReference type="GO" id="GO:0005912">
    <property type="term" value="C:adherens junction"/>
    <property type="evidence" value="ECO:0007669"/>
    <property type="project" value="UniProtKB-SubCell"/>
</dbReference>
<dbReference type="InterPro" id="IPR019748">
    <property type="entry name" value="FERM_central"/>
</dbReference>
<dbReference type="GO" id="GO:0005886">
    <property type="term" value="C:plasma membrane"/>
    <property type="evidence" value="ECO:0007669"/>
    <property type="project" value="TreeGrafter"/>
</dbReference>
<dbReference type="GO" id="GO:0009887">
    <property type="term" value="P:animal organ morphogenesis"/>
    <property type="evidence" value="ECO:0007669"/>
    <property type="project" value="UniProtKB-ARBA"/>
</dbReference>
<dbReference type="Gene3D" id="2.30.29.30">
    <property type="entry name" value="Pleckstrin-homology domain (PH domain)/Phosphotyrosine-binding domain (PTB)"/>
    <property type="match status" value="1"/>
</dbReference>
<dbReference type="InterPro" id="IPR018980">
    <property type="entry name" value="FERM_PH-like_C"/>
</dbReference>
<dbReference type="Gene3D" id="3.10.20.90">
    <property type="entry name" value="Phosphatidylinositol 3-kinase Catalytic Subunit, Chain A, domain 1"/>
    <property type="match status" value="1"/>
</dbReference>
<dbReference type="SMART" id="SM00295">
    <property type="entry name" value="B41"/>
    <property type="match status" value="1"/>
</dbReference>
<dbReference type="SUPFAM" id="SSF47031">
    <property type="entry name" value="Second domain of FERM"/>
    <property type="match status" value="1"/>
</dbReference>
<gene>
    <name evidence="12" type="ORF">RI129_003341</name>
</gene>
<evidence type="ECO:0000256" key="5">
    <source>
        <dbReference type="ARBA" id="ARBA00022553"/>
    </source>
</evidence>
<feature type="compositionally biased region" description="Polar residues" evidence="10">
    <location>
        <begin position="550"/>
        <end position="571"/>
    </location>
</feature>
<dbReference type="Pfam" id="PF09380">
    <property type="entry name" value="FERM_C"/>
    <property type="match status" value="1"/>
</dbReference>
<feature type="region of interest" description="Disordered" evidence="10">
    <location>
        <begin position="1"/>
        <end position="21"/>
    </location>
</feature>
<dbReference type="SMART" id="SM01196">
    <property type="entry name" value="FERM_C"/>
    <property type="match status" value="1"/>
</dbReference>
<dbReference type="Pfam" id="PF08736">
    <property type="entry name" value="FA"/>
    <property type="match status" value="1"/>
</dbReference>
<dbReference type="InterPro" id="IPR000798">
    <property type="entry name" value="Ez/rad/moesin-like"/>
</dbReference>
<dbReference type="InterPro" id="IPR018979">
    <property type="entry name" value="FERM_N"/>
</dbReference>
<evidence type="ECO:0000259" key="11">
    <source>
        <dbReference type="PROSITE" id="PS50057"/>
    </source>
</evidence>
<dbReference type="InterPro" id="IPR029071">
    <property type="entry name" value="Ubiquitin-like_domsf"/>
</dbReference>
<evidence type="ECO:0000313" key="13">
    <source>
        <dbReference type="Proteomes" id="UP001329430"/>
    </source>
</evidence>
<evidence type="ECO:0000256" key="8">
    <source>
        <dbReference type="ARBA" id="ARBA00023212"/>
    </source>
</evidence>
<dbReference type="Pfam" id="PF05902">
    <property type="entry name" value="4_1_CTD"/>
    <property type="match status" value="1"/>
</dbReference>
<keyword evidence="13" id="KW-1185">Reference proteome</keyword>
<dbReference type="InterPro" id="IPR035963">
    <property type="entry name" value="FERM_2"/>
</dbReference>
<dbReference type="InterPro" id="IPR019747">
    <property type="entry name" value="FERM_CS"/>
</dbReference>
<feature type="compositionally biased region" description="Basic and acidic residues" evidence="10">
    <location>
        <begin position="388"/>
        <end position="419"/>
    </location>
</feature>
<dbReference type="CDD" id="cd13184">
    <property type="entry name" value="FERM_C_4_1_family"/>
    <property type="match status" value="1"/>
</dbReference>
<evidence type="ECO:0000256" key="1">
    <source>
        <dbReference type="ARBA" id="ARBA00004245"/>
    </source>
</evidence>
<dbReference type="Pfam" id="PF00373">
    <property type="entry name" value="FERM_M"/>
    <property type="match status" value="1"/>
</dbReference>
<feature type="compositionally biased region" description="Basic and acidic residues" evidence="10">
    <location>
        <begin position="434"/>
        <end position="449"/>
    </location>
</feature>
<feature type="domain" description="FERM" evidence="11">
    <location>
        <begin position="30"/>
        <end position="311"/>
    </location>
</feature>
<dbReference type="PANTHER" id="PTHR23280:SF21">
    <property type="entry name" value="PROTEIN 4.1 HOMOLOG"/>
    <property type="match status" value="1"/>
</dbReference>
<evidence type="ECO:0000256" key="6">
    <source>
        <dbReference type="ARBA" id="ARBA00022949"/>
    </source>
</evidence>
<dbReference type="GO" id="GO:0005198">
    <property type="term" value="F:structural molecule activity"/>
    <property type="evidence" value="ECO:0007669"/>
    <property type="project" value="InterPro"/>
</dbReference>
<dbReference type="InterPro" id="IPR019749">
    <property type="entry name" value="Band_41_domain"/>
</dbReference>
<reference evidence="12 13" key="1">
    <citation type="journal article" date="2024" name="Insects">
        <title>An Improved Chromosome-Level Genome Assembly of the Firefly Pyrocoelia pectoralis.</title>
        <authorList>
            <person name="Fu X."/>
            <person name="Meyer-Rochow V.B."/>
            <person name="Ballantyne L."/>
            <person name="Zhu X."/>
        </authorList>
    </citation>
    <scope>NUCLEOTIDE SEQUENCE [LARGE SCALE GENOMIC DNA]</scope>
    <source>
        <strain evidence="12">XCY_ONT2</strain>
    </source>
</reference>
<dbReference type="GO" id="GO:0031032">
    <property type="term" value="P:actomyosin structure organization"/>
    <property type="evidence" value="ECO:0007669"/>
    <property type="project" value="TreeGrafter"/>
</dbReference>
<dbReference type="InterPro" id="IPR014352">
    <property type="entry name" value="FERM/acyl-CoA-bd_prot_sf"/>
</dbReference>
<feature type="region of interest" description="Disordered" evidence="10">
    <location>
        <begin position="364"/>
        <end position="571"/>
    </location>
</feature>
<dbReference type="Proteomes" id="UP001329430">
    <property type="component" value="Chromosome 2"/>
</dbReference>
<evidence type="ECO:0000256" key="3">
    <source>
        <dbReference type="ARBA" id="ARBA00022025"/>
    </source>
</evidence>
<feature type="region of interest" description="Disordered" evidence="10">
    <location>
        <begin position="2459"/>
        <end position="2514"/>
    </location>
</feature>
<dbReference type="InterPro" id="IPR000299">
    <property type="entry name" value="FERM_domain"/>
</dbReference>
<dbReference type="InterPro" id="IPR014847">
    <property type="entry name" value="FA"/>
</dbReference>
<dbReference type="GO" id="GO:0030182">
    <property type="term" value="P:neuron differentiation"/>
    <property type="evidence" value="ECO:0007669"/>
    <property type="project" value="UniProtKB-ARBA"/>
</dbReference>
<dbReference type="Pfam" id="PF09379">
    <property type="entry name" value="FERM_N"/>
    <property type="match status" value="1"/>
</dbReference>
<name>A0AAN7VQZ4_9COLE</name>
<feature type="compositionally biased region" description="Basic and acidic residues" evidence="10">
    <location>
        <begin position="530"/>
        <end position="542"/>
    </location>
</feature>
<keyword evidence="6" id="KW-0965">Cell junction</keyword>
<comment type="subcellular location">
    <subcellularLocation>
        <location evidence="2">Cell junction</location>
        <location evidence="2">Adherens junction</location>
    </subcellularLocation>
    <subcellularLocation>
        <location evidence="9">Cell projection</location>
        <location evidence="9">Rhabdomere</location>
    </subcellularLocation>
    <subcellularLocation>
        <location evidence="1">Cytoplasm</location>
        <location evidence="1">Cytoskeleton</location>
    </subcellularLocation>
</comment>
<dbReference type="CDD" id="cd14473">
    <property type="entry name" value="FERM_B-lobe"/>
    <property type="match status" value="1"/>
</dbReference>
<dbReference type="GO" id="GO:0005856">
    <property type="term" value="C:cytoskeleton"/>
    <property type="evidence" value="ECO:0007669"/>
    <property type="project" value="UniProtKB-SubCell"/>
</dbReference>
<dbReference type="FunFam" id="1.20.80.10:FF:000001">
    <property type="entry name" value="Erythrocyte membrane protein band 4.1"/>
    <property type="match status" value="1"/>
</dbReference>
<proteinExistence type="predicted"/>
<evidence type="ECO:0000313" key="12">
    <source>
        <dbReference type="EMBL" id="KAK5648449.1"/>
    </source>
</evidence>
<dbReference type="PANTHER" id="PTHR23280">
    <property type="entry name" value="4.1 G PROTEIN"/>
    <property type="match status" value="1"/>
</dbReference>
<evidence type="ECO:0000256" key="4">
    <source>
        <dbReference type="ARBA" id="ARBA00022490"/>
    </source>
</evidence>
<dbReference type="SUPFAM" id="SSF54236">
    <property type="entry name" value="Ubiquitin-like"/>
    <property type="match status" value="1"/>
</dbReference>
<dbReference type="EMBL" id="JAVRBK010000002">
    <property type="protein sequence ID" value="KAK5648449.1"/>
    <property type="molecule type" value="Genomic_DNA"/>
</dbReference>
<dbReference type="PROSITE" id="PS50057">
    <property type="entry name" value="FERM_3"/>
    <property type="match status" value="1"/>
</dbReference>
<dbReference type="InterPro" id="IPR011993">
    <property type="entry name" value="PH-like_dom_sf"/>
</dbReference>
<protein>
    <recommendedName>
        <fullName evidence="3">Moesin/ezrin/radixin homolog 1</fullName>
    </recommendedName>
</protein>
<sequence length="2646" mass="291181">MPEEKKMAVDSEMENASPVKNKTATAGRTALAQIAMLDGSLLDIYIEKKAKGQELLHKVCDAINLVEKDYFGLLYSDRHDSRNWLDLDKRITKFVKVEPWKFSFEVKFYPPDPAQLQEDITRYQLCLQIRNDILNNRLPCSFVTHALLGSYLVQSELGDYDPDSMGRNYLHEFKFAPNQTQELEDKVMELHRTHKGQTPAEAELNYLENAKKLAMYGVDLHPAKDSEGVDIMLGVCASGLLVYRERLRINRFAWPKILKISYKRHNFYIKIRPGEFEQFESTIGFKLANHRAAKKLWKTCVEHHTFFRLMTPEPNQKASLFPRLGSKFRYSGRTHYETKRTPIERPAPQFERSLSGRRLASRSMDALGGTHPEDNYNEANKRHTMSHPPEHIPDIDSHSPAKVKSPKEIKEKKEKDKKPVGGIAVLPTGGLFGKKKEKDERDKENRDVNAMDQNGTDTESQLNSNVENEKTPKDKDKVKSPGFGFGSKREKSPKEKEEKIKKPKLTEPLQSKESKGGPPVGSPQLPGYTREYDYDQYDDKPTPRKPQGFSYENQSSPKSDEQMQVSPSSKRATGLAFNYAPGEENNIMKDKIKPVTATLPKKDIKSDTAAFLAGEQYSHPSGAAKPSKAPQTPIVAATPSHTVAAIPPVAAVTPPITPKEITLYVITAKKDMKLGKLDIDNGYVDVCKALQNLNDGTLDSKYGLINPSNGTLTITDSATGQKDVLQGYYVPATKQILIINGAVVNPETGARDPTVGQIICISERSLAQNKKPASSNRLVKLVVITSKKDKAGSIEVDKGHSETVTATFDPDSQSILCKFGKFDLRSKQFICKDKSGKSETVPIELEENGNKIILRNGVIDPKSGKVDNSLGQIITIQDSGRPTVVITSVTAKRSSTTGQLDPTFVHKETSNALIDENDNVITKYGLIDTHNKKIFSQDPITGKTQERPVQLDSEGNVIILTGIVNPKTGNIDNELTQIIQVGPQVQPKVTITSSVGKVDKKGLDAKSAVNTTSEGLYNPETNKVYTKFGIYDPMFDTLSSIDFKSGKPDIKQGQQDLNTNGVLFKGIINPKTGKPDSGMGRALEVDVHQVSADLPKEISKSSIERAPSPIKPLIQESPEKGKLIKLMIITAKRNSKTGILDIDNGTVDHSVGILQPSGEIDSKYGLISPENRSIVIVDPKTGKKETIQGQMDSASNRLVLPGPVVDPKTGQLDNSLGQVIIMVDDVSHPIEKQLQPHAISSVPTPKKRIIKILVITAKKDPKTGKPELEKGIVEKRLASVDPISGLIESKYGKIDPINNKILIKDPKTGKVLATPMHVDNETGQMFVNENVIDPKSGKVDQSLSQVINIVDPKHPVITVITILANKDPKTGKINTQDGRTEITNGKLNTETGEIVTKQGTINLKLMRIVTRDPKTGRVYDRPIKVDKNDIIIPTGVVNPSTGKEDPNLVQVIQIGHEVDPEIRITTYVGKVDPKKNIIDDKHVTPETTVALYNPEKNVIYTKYGNIDPIEESLAIVDPKTFKVDKRLGSVEPNTGEIIFKGGFHNPKTGKTDSHFGRAMSIHIAEPIIDSTTDQHPMEGKQKEKIEVAPPVAISAKLTPTKTEPVMPPPYAQLPKESNQKAVKGRVVKILVIMSKPDPKTGYIDTENAEVEQITGNYDPQTGLVETKYGLIDPVQGNIIFKDPMTGQTEVIQGKVDPTGAVQVVNNKIVDPKTGKPGRGQIFSIVGLKQAKDSSQAPIPKKRIIKITIITSKVDPKTGKIDPERSQIEQCTGTVDLATGLIESKYGLIDPKSGKVIINDPKTGKVEAREMKIDESTGQMLLDGDVDPKTGKVDSTQSKIMSVAGYNDPIVEIVTTTVKKDARTGLYDMKNGQLETTKGKKNSASGEITTKYGIINLKLMRITTRNPKTGQIEVKPIQINSDGSIIITGGVIDSKTDTVDPALNQIIEIGSEIEPEVQITTFSGKLDSKKNIIDTKNAIPENIEGLYNPDHNKIESKIGQIDPLHGTLTYIDPKTGNTEVKQGIVDPETGQILFKGAVNPKTGKYDPHYARIICVLIREPTIDSEGKISKKDMKNVKIDPKTNQVWVFDHQDPITKQDVYSSGYVDPITGYIITIYGIIDPKTGIVSKQSKADENIAKIDPETNQVYTKTTEVDEVGNPIYSTSQIDPKNGDIYTKYGKIDPKTGKLVIVRIYLISQKDPTGKIQEIDPSDCQIDENTGRIINVTTQTVYMYSMIDPKTGKIVQVDPNDPVVKSGKTKITQIMTLSGEIDPVTGRIHTEWGHIDPQTGEIDPKTARKDPVTGEMILNYAQIDPSHFTDLQNTKMKITHKEYKKDGNESSDVESSDDDLNEYAVENLKDLTSLKTSQLKDSISSPVIVKTTTKQVVTKDRGGVTQNIEERIEDGRTGEVTVSTQVNKADAPVDGKSPFVTARAVTTRTATTHEDLGTNARTQQLEEKTVAHSMTSSATRQEQRTVTQEVKTTSTVVSGDQLVRRDSVGSTSSGDSGTPIDPPDDMHYKDAPGGIVHTKSVVYSADPTVTHITATQVPVVATEARKVHLESEDGTYAATGEIISSQTISSKTRTVETITYKTERDGVVETRMEQKITIQSDGDPIDHDRALAEAIQEATAMNPDMTVEKIEIQQQTTQH</sequence>
<organism evidence="12 13">
    <name type="scientific">Pyrocoelia pectoralis</name>
    <dbReference type="NCBI Taxonomy" id="417401"/>
    <lineage>
        <taxon>Eukaryota</taxon>
        <taxon>Metazoa</taxon>
        <taxon>Ecdysozoa</taxon>
        <taxon>Arthropoda</taxon>
        <taxon>Hexapoda</taxon>
        <taxon>Insecta</taxon>
        <taxon>Pterygota</taxon>
        <taxon>Neoptera</taxon>
        <taxon>Endopterygota</taxon>
        <taxon>Coleoptera</taxon>
        <taxon>Polyphaga</taxon>
        <taxon>Elateriformia</taxon>
        <taxon>Elateroidea</taxon>
        <taxon>Lampyridae</taxon>
        <taxon>Lampyrinae</taxon>
        <taxon>Pyrocoelia</taxon>
    </lineage>
</organism>
<evidence type="ECO:0000256" key="10">
    <source>
        <dbReference type="SAM" id="MobiDB-lite"/>
    </source>
</evidence>
<dbReference type="Gene3D" id="1.20.80.10">
    <property type="match status" value="1"/>
</dbReference>
<dbReference type="GO" id="GO:0016028">
    <property type="term" value="C:rhabdomere"/>
    <property type="evidence" value="ECO:0007669"/>
    <property type="project" value="UniProtKB-SubCell"/>
</dbReference>
<dbReference type="PRINTS" id="PR00661">
    <property type="entry name" value="ERMFAMILY"/>
</dbReference>
<dbReference type="PROSITE" id="PS00661">
    <property type="entry name" value="FERM_2"/>
    <property type="match status" value="1"/>
</dbReference>
<keyword evidence="4" id="KW-0963">Cytoplasm</keyword>
<evidence type="ECO:0000256" key="9">
    <source>
        <dbReference type="ARBA" id="ARBA00043944"/>
    </source>
</evidence>
<keyword evidence="5" id="KW-0597">Phosphoprotein</keyword>
<dbReference type="SUPFAM" id="SSF50729">
    <property type="entry name" value="PH domain-like"/>
    <property type="match status" value="1"/>
</dbReference>